<keyword evidence="2" id="KW-1185">Reference proteome</keyword>
<protein>
    <submittedName>
        <fullName evidence="1">Uncharacterized protein</fullName>
    </submittedName>
</protein>
<evidence type="ECO:0000313" key="2">
    <source>
        <dbReference type="Proteomes" id="UP001152795"/>
    </source>
</evidence>
<proteinExistence type="predicted"/>
<accession>A0A7D9ESG7</accession>
<dbReference type="AlphaFoldDB" id="A0A7D9ESG7"/>
<dbReference type="Proteomes" id="UP001152795">
    <property type="component" value="Unassembled WGS sequence"/>
</dbReference>
<name>A0A7D9ESG7_PARCT</name>
<comment type="caution">
    <text evidence="1">The sequence shown here is derived from an EMBL/GenBank/DDBJ whole genome shotgun (WGS) entry which is preliminary data.</text>
</comment>
<dbReference type="OrthoDB" id="5954510at2759"/>
<evidence type="ECO:0000313" key="1">
    <source>
        <dbReference type="EMBL" id="CAB4017270.1"/>
    </source>
</evidence>
<gene>
    <name evidence="1" type="ORF">PACLA_8A061693</name>
</gene>
<dbReference type="EMBL" id="CACRXK020009472">
    <property type="protein sequence ID" value="CAB4017270.1"/>
    <property type="molecule type" value="Genomic_DNA"/>
</dbReference>
<reference evidence="1" key="1">
    <citation type="submission" date="2020-04" db="EMBL/GenBank/DDBJ databases">
        <authorList>
            <person name="Alioto T."/>
            <person name="Alioto T."/>
            <person name="Gomez Garrido J."/>
        </authorList>
    </citation>
    <scope>NUCLEOTIDE SEQUENCE</scope>
    <source>
        <strain evidence="1">A484AB</strain>
    </source>
</reference>
<organism evidence="1 2">
    <name type="scientific">Paramuricea clavata</name>
    <name type="common">Red gorgonian</name>
    <name type="synonym">Violescent sea-whip</name>
    <dbReference type="NCBI Taxonomy" id="317549"/>
    <lineage>
        <taxon>Eukaryota</taxon>
        <taxon>Metazoa</taxon>
        <taxon>Cnidaria</taxon>
        <taxon>Anthozoa</taxon>
        <taxon>Octocorallia</taxon>
        <taxon>Malacalcyonacea</taxon>
        <taxon>Plexauridae</taxon>
        <taxon>Paramuricea</taxon>
    </lineage>
</organism>
<sequence>MPQCNSLILMKFDTCPLVDGYLGPFEGYIDWNTEDMSNNDQGTQAYPDGFSEYRSGIKLEFCSYTSSYAC</sequence>